<evidence type="ECO:0000313" key="7">
    <source>
        <dbReference type="Proteomes" id="UP000238392"/>
    </source>
</evidence>
<dbReference type="GO" id="GO:0020037">
    <property type="term" value="F:heme binding"/>
    <property type="evidence" value="ECO:0007669"/>
    <property type="project" value="InterPro"/>
</dbReference>
<accession>A0A2T0WRP3</accession>
<feature type="domain" description="Cytochrome c" evidence="5">
    <location>
        <begin position="51"/>
        <end position="137"/>
    </location>
</feature>
<name>A0A2T0WRP3_9RHOB</name>
<dbReference type="AlphaFoldDB" id="A0A2T0WRP3"/>
<dbReference type="SUPFAM" id="SSF46626">
    <property type="entry name" value="Cytochrome c"/>
    <property type="match status" value="1"/>
</dbReference>
<dbReference type="RefSeq" id="WP_106264401.1">
    <property type="nucleotide sequence ID" value="NZ_PVTQ01000006.1"/>
</dbReference>
<dbReference type="Gene3D" id="1.10.760.10">
    <property type="entry name" value="Cytochrome c-like domain"/>
    <property type="match status" value="1"/>
</dbReference>
<evidence type="ECO:0000259" key="5">
    <source>
        <dbReference type="PROSITE" id="PS51007"/>
    </source>
</evidence>
<evidence type="ECO:0000256" key="4">
    <source>
        <dbReference type="PROSITE-ProRule" id="PRU00433"/>
    </source>
</evidence>
<reference evidence="6 7" key="1">
    <citation type="submission" date="2018-03" db="EMBL/GenBank/DDBJ databases">
        <title>Genomic Encyclopedia of Archaeal and Bacterial Type Strains, Phase II (KMG-II): from individual species to whole genera.</title>
        <authorList>
            <person name="Goeker M."/>
        </authorList>
    </citation>
    <scope>NUCLEOTIDE SEQUENCE [LARGE SCALE GENOMIC DNA]</scope>
    <source>
        <strain evidence="6 7">DSM 100212</strain>
    </source>
</reference>
<dbReference type="InterPro" id="IPR036909">
    <property type="entry name" value="Cyt_c-like_dom_sf"/>
</dbReference>
<dbReference type="OrthoDB" id="7854060at2"/>
<keyword evidence="3 4" id="KW-0408">Iron</keyword>
<dbReference type="Pfam" id="PF00034">
    <property type="entry name" value="Cytochrom_C"/>
    <property type="match status" value="1"/>
</dbReference>
<evidence type="ECO:0000256" key="2">
    <source>
        <dbReference type="ARBA" id="ARBA00022723"/>
    </source>
</evidence>
<dbReference type="PANTHER" id="PTHR35008">
    <property type="entry name" value="BLL4482 PROTEIN-RELATED"/>
    <property type="match status" value="1"/>
</dbReference>
<protein>
    <submittedName>
        <fullName evidence="6">Cytochrome c</fullName>
    </submittedName>
</protein>
<comment type="caution">
    <text evidence="6">The sequence shown here is derived from an EMBL/GenBank/DDBJ whole genome shotgun (WGS) entry which is preliminary data.</text>
</comment>
<keyword evidence="1 4" id="KW-0349">Heme</keyword>
<dbReference type="GO" id="GO:0009055">
    <property type="term" value="F:electron transfer activity"/>
    <property type="evidence" value="ECO:0007669"/>
    <property type="project" value="InterPro"/>
</dbReference>
<dbReference type="PANTHER" id="PTHR35008:SF8">
    <property type="entry name" value="ALCOHOL DEHYDROGENASE CYTOCHROME C SUBUNIT"/>
    <property type="match status" value="1"/>
</dbReference>
<dbReference type="PROSITE" id="PS51007">
    <property type="entry name" value="CYTC"/>
    <property type="match status" value="1"/>
</dbReference>
<dbReference type="Proteomes" id="UP000238392">
    <property type="component" value="Unassembled WGS sequence"/>
</dbReference>
<sequence length="143" mass="15003">MNKLVIAGGAALAIAAGIYLTQGGTRAQETAAAPTEGGPIVQVTLPATLSDDAQIGKRAFDAVCAACHGQNATGKIGFGPPLVHMIYEPNHHGDMSFFMAVEQGVRAHHWPFGNMPPQQGLTRADVASIVTYVRELQRANGIQ</sequence>
<organism evidence="6 7">
    <name type="scientific">Donghicola tyrosinivorans</name>
    <dbReference type="NCBI Taxonomy" id="1652492"/>
    <lineage>
        <taxon>Bacteria</taxon>
        <taxon>Pseudomonadati</taxon>
        <taxon>Pseudomonadota</taxon>
        <taxon>Alphaproteobacteria</taxon>
        <taxon>Rhodobacterales</taxon>
        <taxon>Roseobacteraceae</taxon>
        <taxon>Donghicola</taxon>
    </lineage>
</organism>
<keyword evidence="7" id="KW-1185">Reference proteome</keyword>
<evidence type="ECO:0000313" key="6">
    <source>
        <dbReference type="EMBL" id="PRY89366.1"/>
    </source>
</evidence>
<dbReference type="InterPro" id="IPR009056">
    <property type="entry name" value="Cyt_c-like_dom"/>
</dbReference>
<evidence type="ECO:0000256" key="3">
    <source>
        <dbReference type="ARBA" id="ARBA00023004"/>
    </source>
</evidence>
<keyword evidence="2 4" id="KW-0479">Metal-binding</keyword>
<dbReference type="InterPro" id="IPR051459">
    <property type="entry name" value="Cytochrome_c-type_DH"/>
</dbReference>
<proteinExistence type="predicted"/>
<gene>
    <name evidence="6" type="ORF">CLV74_10668</name>
</gene>
<dbReference type="GO" id="GO:0046872">
    <property type="term" value="F:metal ion binding"/>
    <property type="evidence" value="ECO:0007669"/>
    <property type="project" value="UniProtKB-KW"/>
</dbReference>
<dbReference type="EMBL" id="PVTQ01000006">
    <property type="protein sequence ID" value="PRY89366.1"/>
    <property type="molecule type" value="Genomic_DNA"/>
</dbReference>
<evidence type="ECO:0000256" key="1">
    <source>
        <dbReference type="ARBA" id="ARBA00022617"/>
    </source>
</evidence>